<protein>
    <submittedName>
        <fullName evidence="2">Uncharacterized protein</fullName>
    </submittedName>
</protein>
<sequence length="89" mass="10813">VGLKLLISKEEFNNLPKYLAKYKKPESFFDEKYYSSKICLGIEVILFVLMVISMIIFAFQYIFLIFIYFIFLCFHLYRHFRLKRTESSD</sequence>
<organism evidence="2">
    <name type="scientific">marine sediment metagenome</name>
    <dbReference type="NCBI Taxonomy" id="412755"/>
    <lineage>
        <taxon>unclassified sequences</taxon>
        <taxon>metagenomes</taxon>
        <taxon>ecological metagenomes</taxon>
    </lineage>
</organism>
<keyword evidence="1" id="KW-0812">Transmembrane</keyword>
<dbReference type="EMBL" id="BARU01011593">
    <property type="protein sequence ID" value="GAH31852.1"/>
    <property type="molecule type" value="Genomic_DNA"/>
</dbReference>
<dbReference type="AlphaFoldDB" id="X1EGX2"/>
<name>X1EGX2_9ZZZZ</name>
<evidence type="ECO:0000256" key="1">
    <source>
        <dbReference type="SAM" id="Phobius"/>
    </source>
</evidence>
<accession>X1EGX2</accession>
<feature type="transmembrane region" description="Helical" evidence="1">
    <location>
        <begin position="44"/>
        <end position="77"/>
    </location>
</feature>
<keyword evidence="1" id="KW-1133">Transmembrane helix</keyword>
<proteinExistence type="predicted"/>
<gene>
    <name evidence="2" type="ORF">S03H2_21714</name>
</gene>
<feature type="non-terminal residue" evidence="2">
    <location>
        <position position="1"/>
    </location>
</feature>
<keyword evidence="1" id="KW-0472">Membrane</keyword>
<reference evidence="2" key="1">
    <citation type="journal article" date="2014" name="Front. Microbiol.">
        <title>High frequency of phylogenetically diverse reductive dehalogenase-homologous genes in deep subseafloor sedimentary metagenomes.</title>
        <authorList>
            <person name="Kawai M."/>
            <person name="Futagami T."/>
            <person name="Toyoda A."/>
            <person name="Takaki Y."/>
            <person name="Nishi S."/>
            <person name="Hori S."/>
            <person name="Arai W."/>
            <person name="Tsubouchi T."/>
            <person name="Morono Y."/>
            <person name="Uchiyama I."/>
            <person name="Ito T."/>
            <person name="Fujiyama A."/>
            <person name="Inagaki F."/>
            <person name="Takami H."/>
        </authorList>
    </citation>
    <scope>NUCLEOTIDE SEQUENCE</scope>
    <source>
        <strain evidence="2">Expedition CK06-06</strain>
    </source>
</reference>
<comment type="caution">
    <text evidence="2">The sequence shown here is derived from an EMBL/GenBank/DDBJ whole genome shotgun (WGS) entry which is preliminary data.</text>
</comment>
<evidence type="ECO:0000313" key="2">
    <source>
        <dbReference type="EMBL" id="GAH31852.1"/>
    </source>
</evidence>